<dbReference type="EMBL" id="FOLE01000003">
    <property type="protein sequence ID" value="SFC13941.1"/>
    <property type="molecule type" value="Genomic_DNA"/>
</dbReference>
<feature type="transmembrane region" description="Helical" evidence="1">
    <location>
        <begin position="357"/>
        <end position="374"/>
    </location>
</feature>
<evidence type="ECO:0000256" key="2">
    <source>
        <dbReference type="SAM" id="SignalP"/>
    </source>
</evidence>
<protein>
    <recommendedName>
        <fullName evidence="5">Outer membrane protein beta-barrel domain-containing protein</fullName>
    </recommendedName>
</protein>
<evidence type="ECO:0000313" key="4">
    <source>
        <dbReference type="Proteomes" id="UP000199514"/>
    </source>
</evidence>
<keyword evidence="1" id="KW-1133">Transmembrane helix</keyword>
<feature type="chain" id="PRO_5011577595" description="Outer membrane protein beta-barrel domain-containing protein" evidence="2">
    <location>
        <begin position="21"/>
        <end position="417"/>
    </location>
</feature>
<evidence type="ECO:0000256" key="1">
    <source>
        <dbReference type="SAM" id="Phobius"/>
    </source>
</evidence>
<keyword evidence="1" id="KW-0812">Transmembrane</keyword>
<feature type="signal peptide" evidence="2">
    <location>
        <begin position="1"/>
        <end position="20"/>
    </location>
</feature>
<dbReference type="STRING" id="927664.SAMN05421780_10357"/>
<evidence type="ECO:0000313" key="3">
    <source>
        <dbReference type="EMBL" id="SFC13941.1"/>
    </source>
</evidence>
<dbReference type="Proteomes" id="UP000199514">
    <property type="component" value="Unassembled WGS sequence"/>
</dbReference>
<keyword evidence="2" id="KW-0732">Signal</keyword>
<name>A0A1I1GR21_9BACT</name>
<dbReference type="AlphaFoldDB" id="A0A1I1GR21"/>
<proteinExistence type="predicted"/>
<feature type="transmembrane region" description="Helical" evidence="1">
    <location>
        <begin position="394"/>
        <end position="413"/>
    </location>
</feature>
<organism evidence="3 4">
    <name type="scientific">Flexibacter flexilis DSM 6793</name>
    <dbReference type="NCBI Taxonomy" id="927664"/>
    <lineage>
        <taxon>Bacteria</taxon>
        <taxon>Pseudomonadati</taxon>
        <taxon>Bacteroidota</taxon>
        <taxon>Cytophagia</taxon>
        <taxon>Cytophagales</taxon>
        <taxon>Flexibacteraceae</taxon>
        <taxon>Flexibacter</taxon>
    </lineage>
</organism>
<keyword evidence="4" id="KW-1185">Reference proteome</keyword>
<dbReference type="OrthoDB" id="1303336at2"/>
<dbReference type="RefSeq" id="WP_091509694.1">
    <property type="nucleotide sequence ID" value="NZ_FOLE01000003.1"/>
</dbReference>
<reference evidence="3 4" key="1">
    <citation type="submission" date="2016-10" db="EMBL/GenBank/DDBJ databases">
        <authorList>
            <person name="de Groot N.N."/>
        </authorList>
    </citation>
    <scope>NUCLEOTIDE SEQUENCE [LARGE SCALE GENOMIC DNA]</scope>
    <source>
        <strain evidence="3 4">DSM 6793</strain>
    </source>
</reference>
<evidence type="ECO:0008006" key="5">
    <source>
        <dbReference type="Google" id="ProtNLM"/>
    </source>
</evidence>
<keyword evidence="1" id="KW-0472">Membrane</keyword>
<gene>
    <name evidence="3" type="ORF">SAMN05421780_10357</name>
</gene>
<sequence>MSTKYLFIFLIIISLNTANAQVNRVFVYNGKEISFLAQNNRISNSFTFHGMSVFIIVAAQGTNLNDVYLNDSLRLQKVRGIKDYTCFYYISDTVINNVNFTRFWSNFIDYNYQRDNFNRNNISLIWQSDKDIACDTIGRVANMFINISIYKSDHKITECDYSFIRPYISARHTWQARNYINPLRAYEAASMVSVMNEKLHTREIDSFPCRRQIFIDFTIGYQHINKGVRSQFDEETLVDFAKIRMLWQLETGYFMSSRLGAMAHFGFIYSGKKKEINRIGRDSTTGKLAISGSGYAGAMLRYGLGLRGVVYSQKELNLYADIEAGRTYAVAGGGQADITLGGGGNQTKNITTKKQRGYYYGGAITAAYAVSPLVRLIGNTQYYLSPLPTEMGSVRAFTGFSINVGLAFNFSIFQKRP</sequence>
<accession>A0A1I1GR21</accession>